<keyword evidence="3" id="KW-1185">Reference proteome</keyword>
<dbReference type="Pfam" id="PF19806">
    <property type="entry name" value="DUF6289"/>
    <property type="match status" value="1"/>
</dbReference>
<dbReference type="EMBL" id="JBHSMM010000004">
    <property type="protein sequence ID" value="MFC5441143.1"/>
    <property type="molecule type" value="Genomic_DNA"/>
</dbReference>
<accession>A0ABW0JYD0</accession>
<organism evidence="2 3">
    <name type="scientific">Rhodanobacter ginsenosidimutans</name>
    <dbReference type="NCBI Taxonomy" id="490571"/>
    <lineage>
        <taxon>Bacteria</taxon>
        <taxon>Pseudomonadati</taxon>
        <taxon>Pseudomonadota</taxon>
        <taxon>Gammaproteobacteria</taxon>
        <taxon>Lysobacterales</taxon>
        <taxon>Rhodanobacteraceae</taxon>
        <taxon>Rhodanobacter</taxon>
    </lineage>
</organism>
<evidence type="ECO:0000313" key="3">
    <source>
        <dbReference type="Proteomes" id="UP001596018"/>
    </source>
</evidence>
<proteinExistence type="predicted"/>
<evidence type="ECO:0000256" key="1">
    <source>
        <dbReference type="SAM" id="SignalP"/>
    </source>
</evidence>
<sequence length="110" mass="11873">MKSSFRLLACATALAGIGGLTISSSAFSRPPTSYFETYNIYYNNASHAAVVGVRHYYCDGRVNNWGKVTPYKIEQGKECVSGGPDGPDPGDPGFDWPIDCTTLDPVYGCH</sequence>
<reference evidence="3" key="1">
    <citation type="journal article" date="2019" name="Int. J. Syst. Evol. Microbiol.">
        <title>The Global Catalogue of Microorganisms (GCM) 10K type strain sequencing project: providing services to taxonomists for standard genome sequencing and annotation.</title>
        <authorList>
            <consortium name="The Broad Institute Genomics Platform"/>
            <consortium name="The Broad Institute Genome Sequencing Center for Infectious Disease"/>
            <person name="Wu L."/>
            <person name="Ma J."/>
        </authorList>
    </citation>
    <scope>NUCLEOTIDE SEQUENCE [LARGE SCALE GENOMIC DNA]</scope>
    <source>
        <strain evidence="3">KACC 12822</strain>
    </source>
</reference>
<keyword evidence="1" id="KW-0732">Signal</keyword>
<comment type="caution">
    <text evidence="2">The sequence shown here is derived from an EMBL/GenBank/DDBJ whole genome shotgun (WGS) entry which is preliminary data.</text>
</comment>
<feature type="chain" id="PRO_5045653353" evidence="1">
    <location>
        <begin position="29"/>
        <end position="110"/>
    </location>
</feature>
<dbReference type="Proteomes" id="UP001596018">
    <property type="component" value="Unassembled WGS sequence"/>
</dbReference>
<name>A0ABW0JYD0_9GAMM</name>
<dbReference type="InterPro" id="IPR046256">
    <property type="entry name" value="DUF6289"/>
</dbReference>
<evidence type="ECO:0000313" key="2">
    <source>
        <dbReference type="EMBL" id="MFC5441143.1"/>
    </source>
</evidence>
<protein>
    <submittedName>
        <fullName evidence="2">DUF6289 family protein</fullName>
    </submittedName>
</protein>
<gene>
    <name evidence="2" type="ORF">ACFPK0_14040</name>
</gene>
<dbReference type="RefSeq" id="WP_377341621.1">
    <property type="nucleotide sequence ID" value="NZ_JALBWS010000010.1"/>
</dbReference>
<feature type="signal peptide" evidence="1">
    <location>
        <begin position="1"/>
        <end position="28"/>
    </location>
</feature>